<keyword evidence="3" id="KW-1185">Reference proteome</keyword>
<gene>
    <name evidence="2" type="ORF">CGOC_LOCUS6657</name>
</gene>
<organism evidence="2 3">
    <name type="scientific">Cylicostephanus goldi</name>
    <name type="common">Nematode worm</name>
    <dbReference type="NCBI Taxonomy" id="71465"/>
    <lineage>
        <taxon>Eukaryota</taxon>
        <taxon>Metazoa</taxon>
        <taxon>Ecdysozoa</taxon>
        <taxon>Nematoda</taxon>
        <taxon>Chromadorea</taxon>
        <taxon>Rhabditida</taxon>
        <taxon>Rhabditina</taxon>
        <taxon>Rhabditomorpha</taxon>
        <taxon>Strongyloidea</taxon>
        <taxon>Strongylidae</taxon>
        <taxon>Cylicostephanus</taxon>
    </lineage>
</organism>
<feature type="compositionally biased region" description="Gly residues" evidence="1">
    <location>
        <begin position="42"/>
        <end position="54"/>
    </location>
</feature>
<dbReference type="Proteomes" id="UP000271889">
    <property type="component" value="Unassembled WGS sequence"/>
</dbReference>
<feature type="compositionally biased region" description="Polar residues" evidence="1">
    <location>
        <begin position="13"/>
        <end position="31"/>
    </location>
</feature>
<feature type="region of interest" description="Disordered" evidence="1">
    <location>
        <begin position="1"/>
        <end position="75"/>
    </location>
</feature>
<name>A0A3P6SGZ5_CYLGO</name>
<reference evidence="2 3" key="1">
    <citation type="submission" date="2018-11" db="EMBL/GenBank/DDBJ databases">
        <authorList>
            <consortium name="Pathogen Informatics"/>
        </authorList>
    </citation>
    <scope>NUCLEOTIDE SEQUENCE [LARGE SCALE GENOMIC DNA]</scope>
</reference>
<proteinExistence type="predicted"/>
<evidence type="ECO:0000313" key="3">
    <source>
        <dbReference type="Proteomes" id="UP000271889"/>
    </source>
</evidence>
<dbReference type="OrthoDB" id="10633587at2759"/>
<evidence type="ECO:0000313" key="2">
    <source>
        <dbReference type="EMBL" id="VDK70819.1"/>
    </source>
</evidence>
<accession>A0A3P6SGZ5</accession>
<sequence>MGIEKSSGGSGHVGTTQDINSGKSTKQARSPTPTPTPTGGMNNMGGMGGGGGMMNKGMSSGSGMMNNQAHKAGGR</sequence>
<evidence type="ECO:0000256" key="1">
    <source>
        <dbReference type="SAM" id="MobiDB-lite"/>
    </source>
</evidence>
<feature type="compositionally biased region" description="Low complexity" evidence="1">
    <location>
        <begin position="55"/>
        <end position="67"/>
    </location>
</feature>
<dbReference type="EMBL" id="UYRV01022058">
    <property type="protein sequence ID" value="VDK70819.1"/>
    <property type="molecule type" value="Genomic_DNA"/>
</dbReference>
<protein>
    <submittedName>
        <fullName evidence="2">Uncharacterized protein</fullName>
    </submittedName>
</protein>
<dbReference type="AlphaFoldDB" id="A0A3P6SGZ5"/>